<dbReference type="InterPro" id="IPR027417">
    <property type="entry name" value="P-loop_NTPase"/>
</dbReference>
<evidence type="ECO:0000256" key="9">
    <source>
        <dbReference type="ARBA" id="ARBA00053410"/>
    </source>
</evidence>
<evidence type="ECO:0000256" key="3">
    <source>
        <dbReference type="ARBA" id="ARBA00022723"/>
    </source>
</evidence>
<comment type="function">
    <text evidence="9">Plays a role in translation initiation. Ribosome-dependent GTPase that promotes the joining of the 60S ribosomal subunit to the pre-initiation complex to form the 80S initiation complex with the initiator methionine-tRNA in the P-site base paired to the start codon. Together with eIF1A (EIF1AX), actively orients the initiator methionine-tRNA in a conformation that allows 60S ribosomal subunit joining to form the 80S initiation complex. Is released after formation of the 80S initiation complex. Its GTPase activity is not essential for ribosomal subunits joining, but GTP hydrolysis is needed for eIF1A (EIF1AX) ejection quickly followed by EIF5B release to form elongation-competent ribosomes. In contrast to its procaryotic homolog, does not promote recruitment of Met-rRNA to the small ribosomal subunit.</text>
</comment>
<evidence type="ECO:0000313" key="14">
    <source>
        <dbReference type="Proteomes" id="UP000887561"/>
    </source>
</evidence>
<accession>A0A915MZ49</accession>
<evidence type="ECO:0000256" key="4">
    <source>
        <dbReference type="ARBA" id="ARBA00022741"/>
    </source>
</evidence>
<dbReference type="WBParaSite" id="scaffold547_cov165.g1285">
    <property type="protein sequence ID" value="scaffold547_cov165.g1285"/>
    <property type="gene ID" value="scaffold547_cov165.g1285"/>
</dbReference>
<feature type="region of interest" description="Disordered" evidence="12">
    <location>
        <begin position="435"/>
        <end position="476"/>
    </location>
</feature>
<sequence length="1072" mass="120340">DYDLCESCKTKIDHPHDMEKLSLVEEKASSDASAVSRNESIKRCITSLVHACTCRDVNCRRGTCHKMKRVIAHTKACKRRAAAGANCAVCKQLIALCSIPSSNISTSQGGGGPQMGGGWVQPPSQSPSLMGGHQPVYGSSQIQQHIGGGIQSNQVIPSNMQQQSHLRLNGPAEFHHIQNQLQNRMVNSPPIGGQQQQQSGSSYHHQIIGGPNSHPHQMPPGVGGGASIHRVPSAGTIHQQQHQLISQQQQINPPSYGIRPSPSQQQNLKMEQPEVQILDEKEEKARKKKEKEKEKKKEKAKKDKEKEKEGGKDGKKKNKEKLAQQRKEEAKRRKEELIQKQKREGTFLTKKQKQAAAKARQLLESQGHVVPELNRDDEEKPKKPIFARKRGAKKTSEVVEDVVDDWETIVDSGREINIPDKLKIIKEELIPKLSTKQQPNNIPSTTFELNRNLDEESSDSSSDDDESYASESSIPTISKETREELVAKIRLRFAERSKLAKEKKTADILRSPIICVLGHVDTGKTKMLDTIRRTNVQDGEAGGITQQIGATRVPDLAIKERNMRSRGSSLCDFAILVVDIMHGLEQQTIESLKLLIKRKTPFVVALNKVDRLYKYESNPRKDIWQHMNTQPTNTQLEFRERFNKLVGEFSEQGINIELANKNTNFDEYISVVPTSAFLGDGIGNLMAHIVDQCQNRYLEKLAFSEELDCIVMEVRSLPGLGTTIDVILINGTLRINDIIVLTGSDGPIVTPIRDLLMPQPLKEIRVKADYEHYKEINGAQGIKILAKNLEKVIAGLPLFVAHREDELEVLRMDAEDQLKNALMAIKKKPEGVYVQASTLGSLEALLEFLRAQKIPYSNVNIGPVHKRDVQKAAAMLEHNSEFACILAFDVPVDREVQLLADKEGVRIFQANIIYHLEESFLNYRKELALKRRKENEHLAIFPYKLRVLPQHIFNARNPIVCGVSVDAGQLKKGTPVTAKTKEGPVFLGTISSIEKNHEQVEMAKAGDEVCIKIENTTGDAPKLYGRHFTHEDILISKITRESIDVCKTYFRDDLTKADWQLVIELKRMLEIL</sequence>
<feature type="compositionally biased region" description="Low complexity" evidence="12">
    <location>
        <begin position="192"/>
        <end position="202"/>
    </location>
</feature>
<dbReference type="Gene3D" id="3.40.50.10050">
    <property type="entry name" value="Translation initiation factor IF- 2, domain 3"/>
    <property type="match status" value="1"/>
</dbReference>
<dbReference type="Proteomes" id="UP000887561">
    <property type="component" value="Unplaced"/>
</dbReference>
<evidence type="ECO:0000256" key="8">
    <source>
        <dbReference type="ARBA" id="ARBA00032478"/>
    </source>
</evidence>
<evidence type="ECO:0000313" key="15">
    <source>
        <dbReference type="WBParaSite" id="scaffold547_cov165.g1285"/>
    </source>
</evidence>
<keyword evidence="7" id="KW-0342">GTP-binding</keyword>
<dbReference type="GO" id="GO:0005525">
    <property type="term" value="F:GTP binding"/>
    <property type="evidence" value="ECO:0007669"/>
    <property type="project" value="UniProtKB-KW"/>
</dbReference>
<name>A0A915MZ49_MELJA</name>
<dbReference type="AlphaFoldDB" id="A0A915MZ49"/>
<dbReference type="FunFam" id="3.40.50.10050:FF:000002">
    <property type="entry name" value="Eukaryotic translation initiation factor 5B"/>
    <property type="match status" value="1"/>
</dbReference>
<keyword evidence="4" id="KW-0547">Nucleotide-binding</keyword>
<dbReference type="CDD" id="cd03703">
    <property type="entry name" value="aeIF5B_II"/>
    <property type="match status" value="1"/>
</dbReference>
<keyword evidence="14" id="KW-1185">Reference proteome</keyword>
<dbReference type="GO" id="GO:0008270">
    <property type="term" value="F:zinc ion binding"/>
    <property type="evidence" value="ECO:0007669"/>
    <property type="project" value="UniProtKB-KW"/>
</dbReference>
<dbReference type="PROSITE" id="PS50134">
    <property type="entry name" value="ZF_TAZ"/>
    <property type="match status" value="1"/>
</dbReference>
<evidence type="ECO:0000256" key="11">
    <source>
        <dbReference type="PROSITE-ProRule" id="PRU00203"/>
    </source>
</evidence>
<dbReference type="Pfam" id="PF11987">
    <property type="entry name" value="IF-2"/>
    <property type="match status" value="1"/>
</dbReference>
<dbReference type="Pfam" id="PF14578">
    <property type="entry name" value="GTP_EFTU_D4"/>
    <property type="match status" value="1"/>
</dbReference>
<dbReference type="SUPFAM" id="SSF52540">
    <property type="entry name" value="P-loop containing nucleoside triphosphate hydrolases"/>
    <property type="match status" value="1"/>
</dbReference>
<dbReference type="InterPro" id="IPR029459">
    <property type="entry name" value="EFTU-type"/>
</dbReference>
<dbReference type="FunFam" id="2.40.30.10:FF:000013">
    <property type="entry name" value="eukaryotic translation initiation factor 5B"/>
    <property type="match status" value="1"/>
</dbReference>
<proteinExistence type="predicted"/>
<dbReference type="GO" id="GO:0003924">
    <property type="term" value="F:GTPase activity"/>
    <property type="evidence" value="ECO:0007669"/>
    <property type="project" value="InterPro"/>
</dbReference>
<keyword evidence="5 11" id="KW-0863">Zinc-finger</keyword>
<dbReference type="InterPro" id="IPR015760">
    <property type="entry name" value="TIF_IF2"/>
</dbReference>
<dbReference type="Gene3D" id="1.20.1020.10">
    <property type="entry name" value="TAZ domain"/>
    <property type="match status" value="1"/>
</dbReference>
<dbReference type="InterPro" id="IPR000795">
    <property type="entry name" value="T_Tr_GTP-bd_dom"/>
</dbReference>
<feature type="compositionally biased region" description="Low complexity" evidence="12">
    <location>
        <begin position="237"/>
        <end position="251"/>
    </location>
</feature>
<feature type="zinc finger region" description="TAZ-type" evidence="11">
    <location>
        <begin position="34"/>
        <end position="108"/>
    </location>
</feature>
<dbReference type="Gene3D" id="2.40.30.10">
    <property type="entry name" value="Translation factors"/>
    <property type="match status" value="2"/>
</dbReference>
<reference evidence="15" key="1">
    <citation type="submission" date="2022-11" db="UniProtKB">
        <authorList>
            <consortium name="WormBaseParasite"/>
        </authorList>
    </citation>
    <scope>IDENTIFICATION</scope>
</reference>
<evidence type="ECO:0000256" key="12">
    <source>
        <dbReference type="SAM" id="MobiDB-lite"/>
    </source>
</evidence>
<evidence type="ECO:0000256" key="6">
    <source>
        <dbReference type="ARBA" id="ARBA00022833"/>
    </source>
</evidence>
<evidence type="ECO:0000256" key="10">
    <source>
        <dbReference type="ARBA" id="ARBA00061781"/>
    </source>
</evidence>
<evidence type="ECO:0000259" key="13">
    <source>
        <dbReference type="PROSITE" id="PS50134"/>
    </source>
</evidence>
<evidence type="ECO:0000256" key="1">
    <source>
        <dbReference type="ARBA" id="ARBA00001944"/>
    </source>
</evidence>
<feature type="compositionally biased region" description="Gly residues" evidence="12">
    <location>
        <begin position="108"/>
        <end position="119"/>
    </location>
</feature>
<evidence type="ECO:0000256" key="5">
    <source>
        <dbReference type="ARBA" id="ARBA00022771"/>
    </source>
</evidence>
<comment type="cofactor">
    <cofactor evidence="1">
        <name>a monovalent cation</name>
        <dbReference type="ChEBI" id="CHEBI:60242"/>
    </cofactor>
</comment>
<dbReference type="SUPFAM" id="SSF50447">
    <property type="entry name" value="Translation proteins"/>
    <property type="match status" value="1"/>
</dbReference>
<comment type="subunit">
    <text evidence="10">Interacts through its C-terminal domain (CTD) with the CTD of eIF1A (EIF1AX) or with the CTD of EIF5 (mutually exclusive) through a common binding site. Interacts with eIF1A (EIF1AX) from the location of the start codon by the 43S complex until the formation of the 80S complex. Interacts with ANXA5 in a calcium and phospholipid-dependent manner.</text>
</comment>
<dbReference type="CDD" id="cd01887">
    <property type="entry name" value="IF2_eIF5B"/>
    <property type="match status" value="1"/>
</dbReference>
<protein>
    <recommendedName>
        <fullName evidence="2">Eukaryotic translation initiation factor 5B</fullName>
    </recommendedName>
    <alternativeName>
        <fullName evidence="8">Translation initiation factor IF-2</fullName>
    </alternativeName>
</protein>
<dbReference type="SUPFAM" id="SSF57933">
    <property type="entry name" value="TAZ domain"/>
    <property type="match status" value="1"/>
</dbReference>
<dbReference type="GO" id="GO:0003743">
    <property type="term" value="F:translation initiation factor activity"/>
    <property type="evidence" value="ECO:0007669"/>
    <property type="project" value="TreeGrafter"/>
</dbReference>
<dbReference type="FunFam" id="2.40.30.10:FF:000026">
    <property type="entry name" value="Eukaryotic translation initiation factor 5B"/>
    <property type="match status" value="1"/>
</dbReference>
<dbReference type="CDD" id="cd16266">
    <property type="entry name" value="IF2_aeIF5B_IV"/>
    <property type="match status" value="1"/>
</dbReference>
<dbReference type="InterPro" id="IPR036925">
    <property type="entry name" value="TIF_IF2_dom3_sf"/>
</dbReference>
<dbReference type="Gene3D" id="3.40.50.300">
    <property type="entry name" value="P-loop containing nucleotide triphosphate hydrolases"/>
    <property type="match status" value="1"/>
</dbReference>
<keyword evidence="6 11" id="KW-0862">Zinc</keyword>
<evidence type="ECO:0000256" key="2">
    <source>
        <dbReference type="ARBA" id="ARBA00013824"/>
    </source>
</evidence>
<dbReference type="Pfam" id="PF02135">
    <property type="entry name" value="zf-TAZ"/>
    <property type="match status" value="1"/>
</dbReference>
<dbReference type="GO" id="GO:0005739">
    <property type="term" value="C:mitochondrion"/>
    <property type="evidence" value="ECO:0007669"/>
    <property type="project" value="TreeGrafter"/>
</dbReference>
<feature type="compositionally biased region" description="Polar residues" evidence="12">
    <location>
        <begin position="435"/>
        <end position="449"/>
    </location>
</feature>
<dbReference type="InterPro" id="IPR000197">
    <property type="entry name" value="Znf_TAZ"/>
</dbReference>
<feature type="compositionally biased region" description="Acidic residues" evidence="12">
    <location>
        <begin position="455"/>
        <end position="468"/>
    </location>
</feature>
<feature type="region of interest" description="Disordered" evidence="12">
    <location>
        <begin position="105"/>
        <end position="140"/>
    </location>
</feature>
<dbReference type="InterPro" id="IPR009000">
    <property type="entry name" value="Transl_B-barrel_sf"/>
</dbReference>
<organism evidence="14 15">
    <name type="scientific">Meloidogyne javanica</name>
    <name type="common">Root-knot nematode worm</name>
    <dbReference type="NCBI Taxonomy" id="6303"/>
    <lineage>
        <taxon>Eukaryota</taxon>
        <taxon>Metazoa</taxon>
        <taxon>Ecdysozoa</taxon>
        <taxon>Nematoda</taxon>
        <taxon>Chromadorea</taxon>
        <taxon>Rhabditida</taxon>
        <taxon>Tylenchina</taxon>
        <taxon>Tylenchomorpha</taxon>
        <taxon>Tylenchoidea</taxon>
        <taxon>Meloidogynidae</taxon>
        <taxon>Meloidogyninae</taxon>
        <taxon>Meloidogyne</taxon>
        <taxon>Meloidogyne incognita group</taxon>
    </lineage>
</organism>
<feature type="compositionally biased region" description="Basic residues" evidence="12">
    <location>
        <begin position="383"/>
        <end position="393"/>
    </location>
</feature>
<feature type="compositionally biased region" description="Basic and acidic residues" evidence="12">
    <location>
        <begin position="320"/>
        <end position="345"/>
    </location>
</feature>
<dbReference type="PANTHER" id="PTHR43381">
    <property type="entry name" value="TRANSLATION INITIATION FACTOR IF-2-RELATED"/>
    <property type="match status" value="1"/>
</dbReference>
<dbReference type="InterPro" id="IPR035898">
    <property type="entry name" value="TAZ_dom_sf"/>
</dbReference>
<feature type="compositionally biased region" description="Basic and acidic residues" evidence="12">
    <location>
        <begin position="373"/>
        <end position="382"/>
    </location>
</feature>
<evidence type="ECO:0000256" key="7">
    <source>
        <dbReference type="ARBA" id="ARBA00023134"/>
    </source>
</evidence>
<dbReference type="InterPro" id="IPR023115">
    <property type="entry name" value="TIF_IF2_dom3"/>
</dbReference>
<keyword evidence="3 11" id="KW-0479">Metal-binding</keyword>
<feature type="domain" description="TAZ-type" evidence="13">
    <location>
        <begin position="34"/>
        <end position="108"/>
    </location>
</feature>
<feature type="compositionally biased region" description="Basic and acidic residues" evidence="12">
    <location>
        <begin position="278"/>
        <end position="313"/>
    </location>
</feature>
<feature type="region of interest" description="Disordered" evidence="12">
    <location>
        <begin position="185"/>
        <end position="394"/>
    </location>
</feature>
<dbReference type="SMART" id="SM00551">
    <property type="entry name" value="ZnF_TAZ"/>
    <property type="match status" value="1"/>
</dbReference>
<dbReference type="PANTHER" id="PTHR43381:SF4">
    <property type="entry name" value="EUKARYOTIC TRANSLATION INITIATION FACTOR 5B"/>
    <property type="match status" value="1"/>
</dbReference>
<dbReference type="Pfam" id="PF00009">
    <property type="entry name" value="GTP_EFTU"/>
    <property type="match status" value="1"/>
</dbReference>
<dbReference type="SUPFAM" id="SSF52156">
    <property type="entry name" value="Initiation factor IF2/eIF5b, domain 3"/>
    <property type="match status" value="1"/>
</dbReference>